<dbReference type="AlphaFoldDB" id="A0A7I8VAJ1"/>
<evidence type="ECO:0000259" key="9">
    <source>
        <dbReference type="PROSITE" id="PS50888"/>
    </source>
</evidence>
<dbReference type="FunFam" id="4.10.280.10:FF:000006">
    <property type="entry name" value="Neurogenic differentiation factor"/>
    <property type="match status" value="1"/>
</dbReference>
<dbReference type="EMBL" id="CAJFCJ010000003">
    <property type="protein sequence ID" value="CAD5113341.1"/>
    <property type="molecule type" value="Genomic_DNA"/>
</dbReference>
<dbReference type="GO" id="GO:0005634">
    <property type="term" value="C:nucleus"/>
    <property type="evidence" value="ECO:0007669"/>
    <property type="project" value="TreeGrafter"/>
</dbReference>
<dbReference type="GO" id="GO:0046983">
    <property type="term" value="F:protein dimerization activity"/>
    <property type="evidence" value="ECO:0007669"/>
    <property type="project" value="InterPro"/>
</dbReference>
<keyword evidence="11" id="KW-1185">Reference proteome</keyword>
<sequence length="158" mass="18544">METERSPDKENGRKKRRSSKATKSPSVVQKLKKIRRVKANDRERNRMHNLNGALETLRDRLPQFGEENKLTKIETLRFAHNYIWALSETLRMVQNQQLQMDGQKNLQLAASLALQGPKNINKLTPNSPCSYSPQPQLQDYNYSFNFDCQQQYHPYHLE</sequence>
<dbReference type="InterPro" id="IPR036638">
    <property type="entry name" value="HLH_DNA-bd_sf"/>
</dbReference>
<dbReference type="SMART" id="SM00353">
    <property type="entry name" value="HLH"/>
    <property type="match status" value="1"/>
</dbReference>
<dbReference type="PANTHER" id="PTHR19290">
    <property type="entry name" value="BASIC HELIX-LOOP-HELIX PROTEIN NEUROGENIN-RELATED"/>
    <property type="match status" value="1"/>
</dbReference>
<dbReference type="Pfam" id="PF00010">
    <property type="entry name" value="HLH"/>
    <property type="match status" value="1"/>
</dbReference>
<dbReference type="PANTHER" id="PTHR19290:SF163">
    <property type="entry name" value="BASIC HELIX-LOOP-HELIX NEURAL TRANSCRIPTION FACTOR TAP"/>
    <property type="match status" value="1"/>
</dbReference>
<dbReference type="GO" id="GO:0007423">
    <property type="term" value="P:sensory organ development"/>
    <property type="evidence" value="ECO:0007669"/>
    <property type="project" value="TreeGrafter"/>
</dbReference>
<keyword evidence="5" id="KW-0238">DNA-binding</keyword>
<dbReference type="CDD" id="cd11428">
    <property type="entry name" value="bHLH_TS_NGN"/>
    <property type="match status" value="1"/>
</dbReference>
<keyword evidence="3" id="KW-0524">Neurogenesis</keyword>
<keyword evidence="2" id="KW-0221">Differentiation</keyword>
<protein>
    <recommendedName>
        <fullName evidence="9">BHLH domain-containing protein</fullName>
    </recommendedName>
</protein>
<dbReference type="GO" id="GO:0070888">
    <property type="term" value="F:E-box binding"/>
    <property type="evidence" value="ECO:0007669"/>
    <property type="project" value="TreeGrafter"/>
</dbReference>
<feature type="region of interest" description="Disordered" evidence="8">
    <location>
        <begin position="1"/>
        <end position="33"/>
    </location>
</feature>
<organism evidence="10 11">
    <name type="scientific">Dimorphilus gyrociliatus</name>
    <dbReference type="NCBI Taxonomy" id="2664684"/>
    <lineage>
        <taxon>Eukaryota</taxon>
        <taxon>Metazoa</taxon>
        <taxon>Spiralia</taxon>
        <taxon>Lophotrochozoa</taxon>
        <taxon>Annelida</taxon>
        <taxon>Polychaeta</taxon>
        <taxon>Polychaeta incertae sedis</taxon>
        <taxon>Dinophilidae</taxon>
        <taxon>Dimorphilus</taxon>
    </lineage>
</organism>
<dbReference type="InterPro" id="IPR050359">
    <property type="entry name" value="bHLH_transcription_factors"/>
</dbReference>
<dbReference type="OrthoDB" id="5969565at2759"/>
<evidence type="ECO:0000313" key="11">
    <source>
        <dbReference type="Proteomes" id="UP000549394"/>
    </source>
</evidence>
<dbReference type="GO" id="GO:0000981">
    <property type="term" value="F:DNA-binding transcription factor activity, RNA polymerase II-specific"/>
    <property type="evidence" value="ECO:0007669"/>
    <property type="project" value="TreeGrafter"/>
</dbReference>
<evidence type="ECO:0000313" key="10">
    <source>
        <dbReference type="EMBL" id="CAD5113341.1"/>
    </source>
</evidence>
<dbReference type="SUPFAM" id="SSF47459">
    <property type="entry name" value="HLH, helix-loop-helix DNA-binding domain"/>
    <property type="match status" value="1"/>
</dbReference>
<reference evidence="10 11" key="1">
    <citation type="submission" date="2020-08" db="EMBL/GenBank/DDBJ databases">
        <authorList>
            <person name="Hejnol A."/>
        </authorList>
    </citation>
    <scope>NUCLEOTIDE SEQUENCE [LARGE SCALE GENOMIC DNA]</scope>
</reference>
<dbReference type="PROSITE" id="PS50888">
    <property type="entry name" value="BHLH"/>
    <property type="match status" value="1"/>
</dbReference>
<comment type="caution">
    <text evidence="10">The sequence shown here is derived from an EMBL/GenBank/DDBJ whole genome shotgun (WGS) entry which is preliminary data.</text>
</comment>
<proteinExistence type="predicted"/>
<gene>
    <name evidence="10" type="ORF">DGYR_LOCUS2350</name>
</gene>
<evidence type="ECO:0000256" key="6">
    <source>
        <dbReference type="ARBA" id="ARBA00023163"/>
    </source>
</evidence>
<accession>A0A7I8VAJ1</accession>
<evidence type="ECO:0000256" key="1">
    <source>
        <dbReference type="ARBA" id="ARBA00022473"/>
    </source>
</evidence>
<keyword evidence="1" id="KW-0217">Developmental protein</keyword>
<evidence type="ECO:0000256" key="4">
    <source>
        <dbReference type="ARBA" id="ARBA00023015"/>
    </source>
</evidence>
<dbReference type="InterPro" id="IPR011598">
    <property type="entry name" value="bHLH_dom"/>
</dbReference>
<evidence type="ECO:0000256" key="2">
    <source>
        <dbReference type="ARBA" id="ARBA00022782"/>
    </source>
</evidence>
<keyword evidence="7" id="KW-0539">Nucleus</keyword>
<evidence type="ECO:0000256" key="3">
    <source>
        <dbReference type="ARBA" id="ARBA00022902"/>
    </source>
</evidence>
<dbReference type="GO" id="GO:0061564">
    <property type="term" value="P:axon development"/>
    <property type="evidence" value="ECO:0007669"/>
    <property type="project" value="TreeGrafter"/>
</dbReference>
<feature type="domain" description="BHLH" evidence="9">
    <location>
        <begin position="34"/>
        <end position="86"/>
    </location>
</feature>
<dbReference type="GO" id="GO:0045944">
    <property type="term" value="P:positive regulation of transcription by RNA polymerase II"/>
    <property type="evidence" value="ECO:0007669"/>
    <property type="project" value="TreeGrafter"/>
</dbReference>
<evidence type="ECO:0000256" key="7">
    <source>
        <dbReference type="ARBA" id="ARBA00023242"/>
    </source>
</evidence>
<dbReference type="Gene3D" id="4.10.280.10">
    <property type="entry name" value="Helix-loop-helix DNA-binding domain"/>
    <property type="match status" value="1"/>
</dbReference>
<keyword evidence="6" id="KW-0804">Transcription</keyword>
<name>A0A7I8VAJ1_9ANNE</name>
<evidence type="ECO:0000256" key="5">
    <source>
        <dbReference type="ARBA" id="ARBA00023125"/>
    </source>
</evidence>
<evidence type="ECO:0000256" key="8">
    <source>
        <dbReference type="SAM" id="MobiDB-lite"/>
    </source>
</evidence>
<feature type="compositionally biased region" description="Basic and acidic residues" evidence="8">
    <location>
        <begin position="1"/>
        <end position="11"/>
    </location>
</feature>
<keyword evidence="4" id="KW-0805">Transcription regulation</keyword>
<dbReference type="Proteomes" id="UP000549394">
    <property type="component" value="Unassembled WGS sequence"/>
</dbReference>